<reference evidence="2" key="1">
    <citation type="submission" date="2020-10" db="EMBL/GenBank/DDBJ databases">
        <authorList>
            <person name="Gilroy R."/>
        </authorList>
    </citation>
    <scope>NUCLEOTIDE SEQUENCE</scope>
    <source>
        <strain evidence="2">23406</strain>
    </source>
</reference>
<organism evidence="2 3">
    <name type="scientific">Candidatus Stercoripulliclostridium merdipullorum</name>
    <dbReference type="NCBI Taxonomy" id="2840952"/>
    <lineage>
        <taxon>Bacteria</taxon>
        <taxon>Bacillati</taxon>
        <taxon>Bacillota</taxon>
        <taxon>Clostridia</taxon>
        <taxon>Eubacteriales</taxon>
        <taxon>Candidatus Stercoripulliclostridium</taxon>
    </lineage>
</organism>
<accession>A0A9D1NC01</accession>
<keyword evidence="1" id="KW-0472">Membrane</keyword>
<sequence length="524" mass="54606">MKQTEKHNESKTEFASVARRPISPRTKRIIVVCVLIAVAVIAATVTAVVLILQDDRPGVQPGTPTGPNGVFYLAAPKGEDFVLPSDWVDPAFSSFRVEVSDPELVAVSDFTLKRLKDPESECEVTVRYLYGNKQVAVYVVRLLLGDAVKIASTADFTAIPAATTATYIQTADFALPSSYIPKKFGGRYYANGYRIDDLRPTAAGGLFASVENAVLDGIALHDVKASVAGVENAFGVLAATASNSDIVRCTVTGEISVSAETGVLYVGGLVGKATDKERRADEDPGVNVVKDCTVDLKFAVRAPAPLSAGGLIGYVTNVSVSGCSVKGTLTVDLLARNAPVTEFPTDSFEQEDARVLANIGGAVGAMNKYYRTASVQNIHFFDDGVNVTASNSVTVNAPDAGSAQTIVAGGIYGVLRNHNLNGCKFDGTLSVSAPDSVAVCGGTAGRVYNTMRAAGDLNLYLRNLIAAGTLQIAAANVIAGGIAGVAGEVPADHLIDNTVSTTASIDAAQKIWSDTVGRYDSAAG</sequence>
<evidence type="ECO:0000313" key="3">
    <source>
        <dbReference type="Proteomes" id="UP000886891"/>
    </source>
</evidence>
<dbReference type="EMBL" id="DVOH01000031">
    <property type="protein sequence ID" value="HIV00328.1"/>
    <property type="molecule type" value="Genomic_DNA"/>
</dbReference>
<feature type="transmembrane region" description="Helical" evidence="1">
    <location>
        <begin position="29"/>
        <end position="52"/>
    </location>
</feature>
<proteinExistence type="predicted"/>
<evidence type="ECO:0000256" key="1">
    <source>
        <dbReference type="SAM" id="Phobius"/>
    </source>
</evidence>
<reference evidence="2" key="2">
    <citation type="journal article" date="2021" name="PeerJ">
        <title>Extensive microbial diversity within the chicken gut microbiome revealed by metagenomics and culture.</title>
        <authorList>
            <person name="Gilroy R."/>
            <person name="Ravi A."/>
            <person name="Getino M."/>
            <person name="Pursley I."/>
            <person name="Horton D.L."/>
            <person name="Alikhan N.F."/>
            <person name="Baker D."/>
            <person name="Gharbi K."/>
            <person name="Hall N."/>
            <person name="Watson M."/>
            <person name="Adriaenssens E.M."/>
            <person name="Foster-Nyarko E."/>
            <person name="Jarju S."/>
            <person name="Secka A."/>
            <person name="Antonio M."/>
            <person name="Oren A."/>
            <person name="Chaudhuri R.R."/>
            <person name="La Ragione R."/>
            <person name="Hildebrand F."/>
            <person name="Pallen M.J."/>
        </authorList>
    </citation>
    <scope>NUCLEOTIDE SEQUENCE</scope>
    <source>
        <strain evidence="2">23406</strain>
    </source>
</reference>
<evidence type="ECO:0000313" key="2">
    <source>
        <dbReference type="EMBL" id="HIV00328.1"/>
    </source>
</evidence>
<gene>
    <name evidence="2" type="ORF">IAB14_04340</name>
</gene>
<keyword evidence="1" id="KW-1133">Transmembrane helix</keyword>
<dbReference type="Proteomes" id="UP000886891">
    <property type="component" value="Unassembled WGS sequence"/>
</dbReference>
<dbReference type="AlphaFoldDB" id="A0A9D1NC01"/>
<protein>
    <submittedName>
        <fullName evidence="2">Uncharacterized protein</fullName>
    </submittedName>
</protein>
<comment type="caution">
    <text evidence="2">The sequence shown here is derived from an EMBL/GenBank/DDBJ whole genome shotgun (WGS) entry which is preliminary data.</text>
</comment>
<name>A0A9D1NC01_9FIRM</name>
<keyword evidence="1" id="KW-0812">Transmembrane</keyword>